<dbReference type="Pfam" id="PF06668">
    <property type="entry name" value="ITI_HC_C"/>
    <property type="match status" value="1"/>
</dbReference>
<protein>
    <submittedName>
        <fullName evidence="11">Uncharacterized protein</fullName>
    </submittedName>
</protein>
<dbReference type="SMART" id="SM00609">
    <property type="entry name" value="VIT"/>
    <property type="match status" value="1"/>
</dbReference>
<keyword evidence="6" id="KW-0722">Serine protease inhibitor</keyword>
<keyword evidence="4" id="KW-0646">Protease inhibitor</keyword>
<feature type="domain" description="VWFA" evidence="9">
    <location>
        <begin position="263"/>
        <end position="443"/>
    </location>
</feature>
<dbReference type="GO" id="GO:0005576">
    <property type="term" value="C:extracellular region"/>
    <property type="evidence" value="ECO:0007669"/>
    <property type="project" value="UniProtKB-SubCell"/>
</dbReference>
<evidence type="ECO:0000313" key="11">
    <source>
        <dbReference type="EMBL" id="CAE1321141.1"/>
    </source>
</evidence>
<feature type="signal peptide" evidence="8">
    <location>
        <begin position="1"/>
        <end position="21"/>
    </location>
</feature>
<dbReference type="SMART" id="SM00327">
    <property type="entry name" value="VWA"/>
    <property type="match status" value="1"/>
</dbReference>
<evidence type="ECO:0000256" key="3">
    <source>
        <dbReference type="ARBA" id="ARBA00022525"/>
    </source>
</evidence>
<evidence type="ECO:0000256" key="5">
    <source>
        <dbReference type="ARBA" id="ARBA00022729"/>
    </source>
</evidence>
<dbReference type="Proteomes" id="UP000597762">
    <property type="component" value="Unassembled WGS sequence"/>
</dbReference>
<dbReference type="PANTHER" id="PTHR10338">
    <property type="entry name" value="INTER-ALPHA-TRYPSIN INHIBITOR HEAVY CHAIN FAMILY MEMBER"/>
    <property type="match status" value="1"/>
</dbReference>
<dbReference type="SUPFAM" id="SSF53300">
    <property type="entry name" value="vWA-like"/>
    <property type="match status" value="1"/>
</dbReference>
<name>A0A812EEV4_ACAPH</name>
<accession>A0A812EEV4</accession>
<dbReference type="PROSITE" id="PS51468">
    <property type="entry name" value="VIT"/>
    <property type="match status" value="1"/>
</dbReference>
<comment type="caution">
    <text evidence="11">The sequence shown here is derived from an EMBL/GenBank/DDBJ whole genome shotgun (WGS) entry which is preliminary data.</text>
</comment>
<dbReference type="InterPro" id="IPR050934">
    <property type="entry name" value="ITIH"/>
</dbReference>
<dbReference type="EMBL" id="CAHIKZ030005218">
    <property type="protein sequence ID" value="CAE1321141.1"/>
    <property type="molecule type" value="Genomic_DNA"/>
</dbReference>
<evidence type="ECO:0000259" key="9">
    <source>
        <dbReference type="PROSITE" id="PS50234"/>
    </source>
</evidence>
<dbReference type="GO" id="GO:0004867">
    <property type="term" value="F:serine-type endopeptidase inhibitor activity"/>
    <property type="evidence" value="ECO:0007669"/>
    <property type="project" value="UniProtKB-KW"/>
</dbReference>
<feature type="domain" description="VIT" evidence="10">
    <location>
        <begin position="24"/>
        <end position="173"/>
    </location>
</feature>
<gene>
    <name evidence="11" type="ORF">SPHA_71287</name>
</gene>
<evidence type="ECO:0000313" key="12">
    <source>
        <dbReference type="Proteomes" id="UP000597762"/>
    </source>
</evidence>
<dbReference type="PANTHER" id="PTHR10338:SF108">
    <property type="entry name" value="INTER-ALPHA-TRYPSIN INHIBITOR HEAVY CHAIN H4-LIKE PROTEIN"/>
    <property type="match status" value="1"/>
</dbReference>
<keyword evidence="7" id="KW-0325">Glycoprotein</keyword>
<dbReference type="Pfam" id="PF08487">
    <property type="entry name" value="VIT"/>
    <property type="match status" value="1"/>
</dbReference>
<feature type="chain" id="PRO_5032718176" evidence="8">
    <location>
        <begin position="22"/>
        <end position="844"/>
    </location>
</feature>
<evidence type="ECO:0000256" key="2">
    <source>
        <dbReference type="ARBA" id="ARBA00010158"/>
    </source>
</evidence>
<comment type="similarity">
    <text evidence="2">Belongs to the ITIH family.</text>
</comment>
<dbReference type="InterPro" id="IPR013694">
    <property type="entry name" value="VIT"/>
</dbReference>
<dbReference type="InterPro" id="IPR010600">
    <property type="entry name" value="ITI_HC_C"/>
</dbReference>
<dbReference type="OrthoDB" id="299997at2759"/>
<dbReference type="Gene3D" id="3.40.50.410">
    <property type="entry name" value="von Willebrand factor, type A domain"/>
    <property type="match status" value="1"/>
</dbReference>
<comment type="subcellular location">
    <subcellularLocation>
        <location evidence="1">Secreted</location>
    </subcellularLocation>
</comment>
<dbReference type="InterPro" id="IPR002035">
    <property type="entry name" value="VWF_A"/>
</dbReference>
<dbReference type="PROSITE" id="PS50234">
    <property type="entry name" value="VWFA"/>
    <property type="match status" value="1"/>
</dbReference>
<evidence type="ECO:0000256" key="1">
    <source>
        <dbReference type="ARBA" id="ARBA00004613"/>
    </source>
</evidence>
<evidence type="ECO:0000256" key="6">
    <source>
        <dbReference type="ARBA" id="ARBA00022900"/>
    </source>
</evidence>
<dbReference type="AlphaFoldDB" id="A0A812EEV4"/>
<evidence type="ECO:0000256" key="7">
    <source>
        <dbReference type="ARBA" id="ARBA00023180"/>
    </source>
</evidence>
<keyword evidence="12" id="KW-1185">Reference proteome</keyword>
<dbReference type="Pfam" id="PF00092">
    <property type="entry name" value="VWA"/>
    <property type="match status" value="1"/>
</dbReference>
<dbReference type="InterPro" id="IPR036465">
    <property type="entry name" value="vWFA_dom_sf"/>
</dbReference>
<proteinExistence type="inferred from homology"/>
<organism evidence="11 12">
    <name type="scientific">Acanthosepion pharaonis</name>
    <name type="common">Pharaoh cuttlefish</name>
    <name type="synonym">Sepia pharaonis</name>
    <dbReference type="NCBI Taxonomy" id="158019"/>
    <lineage>
        <taxon>Eukaryota</taxon>
        <taxon>Metazoa</taxon>
        <taxon>Spiralia</taxon>
        <taxon>Lophotrochozoa</taxon>
        <taxon>Mollusca</taxon>
        <taxon>Cephalopoda</taxon>
        <taxon>Coleoidea</taxon>
        <taxon>Decapodiformes</taxon>
        <taxon>Sepiida</taxon>
        <taxon>Sepiina</taxon>
        <taxon>Sepiidae</taxon>
        <taxon>Acanthosepion</taxon>
    </lineage>
</organism>
<evidence type="ECO:0000256" key="4">
    <source>
        <dbReference type="ARBA" id="ARBA00022690"/>
    </source>
</evidence>
<keyword evidence="5 8" id="KW-0732">Signal</keyword>
<reference evidence="11" key="1">
    <citation type="submission" date="2021-01" db="EMBL/GenBank/DDBJ databases">
        <authorList>
            <person name="Li R."/>
            <person name="Bekaert M."/>
        </authorList>
    </citation>
    <scope>NUCLEOTIDE SEQUENCE</scope>
    <source>
        <strain evidence="11">Farmed</strain>
    </source>
</reference>
<keyword evidence="3" id="KW-0964">Secreted</keyword>
<sequence>MRASSITAFLLIWNCIDFIDPHRWLVNAANPSTKKGTTRFSSLKIHSNIRYRFARTSLIGELNNPGGQVQEITWDVILPESAFVSNLSAIINNQHFNGEVVILDKKQARPKYKVMRSPGTAAFSLQLHAPAKSRMTLSLSYEQLLDRRLGQYEQKIYLIPGQDMDTLDIQVDIEETNAISKVKVPPMIDSKSSVVIQKTSARATTIKYSASASQLRRLSQKTTAEFCVHYDLTRLSGAGNILLSNGYFVQYFRVDNWSTLPMDIAFVLDVSGSMFQNGINQLKTAMHSILSKLRDTDRFGIVVYNMNVDLWKDKMVHATKENIDEAWNFINGQIPFGRSNINDALLKGLSLIQKSSLASAAFRAMNIFFLTDGDASEGITQTSKIIANVKNANRMQIPIHSILIADASFHLANQLALTSHGQSLRIYSPEQLITELKEFFDHISNVLAKQLRFKYADQLVKKTTQDDFQVYYEGSELVVAGMCKQGAGNIDPSVVLINSDGERTMQVSSDSYTQDVGNIAERVFALLSVKQTMKRAFGYDEEQDEDGIYKKAADIALKYKYLTPMTSMKVSSKESVLGSANSQKPFRSNGRVYGVHGGYGGGGGDPHFIMDITGLDIPICFNVISQPRQIMTLVDDPSTRIQATASIVLMQSNSSHHFKTYMGEIQVRAPGLELKVTPHSIIANSQSLSWTSESIIKFATSDVTSHGDGKIFTIRIGNEVRFAVKRVIRHGIPHKVDFLDFYITDRRGLSIRTKGIVGGLVHLVGYVRWTQKDLLSQDINSRSADIFLPFFTTNSSHLKHFLVAVVPQTSSSFRHHPTNILLSLLSSHKHLFLSLLHFFFFTKY</sequence>
<dbReference type="GO" id="GO:0030212">
    <property type="term" value="P:hyaluronan metabolic process"/>
    <property type="evidence" value="ECO:0007669"/>
    <property type="project" value="InterPro"/>
</dbReference>
<evidence type="ECO:0000256" key="8">
    <source>
        <dbReference type="SAM" id="SignalP"/>
    </source>
</evidence>
<evidence type="ECO:0000259" key="10">
    <source>
        <dbReference type="PROSITE" id="PS51468"/>
    </source>
</evidence>